<feature type="chain" id="PRO_5031192142" evidence="2">
    <location>
        <begin position="20"/>
        <end position="111"/>
    </location>
</feature>
<dbReference type="EMBL" id="HBHR01021945">
    <property type="protein sequence ID" value="CAD9873353.1"/>
    <property type="molecule type" value="Transcribed_RNA"/>
</dbReference>
<protein>
    <submittedName>
        <fullName evidence="3">Uncharacterized protein</fullName>
    </submittedName>
</protein>
<feature type="region of interest" description="Disordered" evidence="1">
    <location>
        <begin position="89"/>
        <end position="111"/>
    </location>
</feature>
<sequence>MNKLLALIVAALALAAVSAFQAAMPATRAMTRLNGYVPDGITEAEYEAMKKKDAEKKVANKGKFAKGKKFETLDEWMIARDAKYPGQLGAGHRMAKVKDQEKPRPGAARGL</sequence>
<dbReference type="AlphaFoldDB" id="A0A7S2V559"/>
<accession>A0A7S2V559</accession>
<name>A0A7S2V559_9STRA</name>
<evidence type="ECO:0000313" key="3">
    <source>
        <dbReference type="EMBL" id="CAD9873353.1"/>
    </source>
</evidence>
<keyword evidence="2" id="KW-0732">Signal</keyword>
<proteinExistence type="predicted"/>
<feature type="signal peptide" evidence="2">
    <location>
        <begin position="1"/>
        <end position="19"/>
    </location>
</feature>
<evidence type="ECO:0000256" key="1">
    <source>
        <dbReference type="SAM" id="MobiDB-lite"/>
    </source>
</evidence>
<organism evidence="3">
    <name type="scientific">Fibrocapsa japonica</name>
    <dbReference type="NCBI Taxonomy" id="94617"/>
    <lineage>
        <taxon>Eukaryota</taxon>
        <taxon>Sar</taxon>
        <taxon>Stramenopiles</taxon>
        <taxon>Ochrophyta</taxon>
        <taxon>Raphidophyceae</taxon>
        <taxon>Chattonellales</taxon>
        <taxon>Chattonellaceae</taxon>
        <taxon>Fibrocapsa</taxon>
    </lineage>
</organism>
<reference evidence="3" key="1">
    <citation type="submission" date="2021-01" db="EMBL/GenBank/DDBJ databases">
        <authorList>
            <person name="Corre E."/>
            <person name="Pelletier E."/>
            <person name="Niang G."/>
            <person name="Scheremetjew M."/>
            <person name="Finn R."/>
            <person name="Kale V."/>
            <person name="Holt S."/>
            <person name="Cochrane G."/>
            <person name="Meng A."/>
            <person name="Brown T."/>
            <person name="Cohen L."/>
        </authorList>
    </citation>
    <scope>NUCLEOTIDE SEQUENCE</scope>
    <source>
        <strain evidence="3">CCMP1661</strain>
    </source>
</reference>
<evidence type="ECO:0000256" key="2">
    <source>
        <dbReference type="SAM" id="SignalP"/>
    </source>
</evidence>
<gene>
    <name evidence="3" type="ORF">FJAP1339_LOCUS11202</name>
</gene>